<accession>A0A1C4YLH8</accession>
<reference evidence="2" key="1">
    <citation type="submission" date="2016-06" db="EMBL/GenBank/DDBJ databases">
        <authorList>
            <person name="Varghese N."/>
            <person name="Submissions Spin"/>
        </authorList>
    </citation>
    <scope>NUCLEOTIDE SEQUENCE [LARGE SCALE GENOMIC DNA]</scope>
    <source>
        <strain evidence="2">DSM 44100</strain>
    </source>
</reference>
<keyword evidence="2" id="KW-1185">Reference proteome</keyword>
<evidence type="ECO:0000313" key="2">
    <source>
        <dbReference type="Proteomes" id="UP000198797"/>
    </source>
</evidence>
<protein>
    <submittedName>
        <fullName evidence="1">Uncharacterized protein</fullName>
    </submittedName>
</protein>
<sequence length="153" mass="17124">MTLSAGDDRRILLIATNDTFCHVYQDLTDLLATADHGEKLAGAVEFFDVTGRRLHPVFSADWRLEMLEAGTAPAEPEVVRQRLSTVVAHVTQYVHDHPDVLTRSRISWERALSELPRLDDPDLSEVIGALPEHLEHDTGNWLHNAMHAAGWAD</sequence>
<name>A0A1C4YLH8_9ACTN</name>
<dbReference type="AlphaFoldDB" id="A0A1C4YLH8"/>
<evidence type="ECO:0000313" key="1">
    <source>
        <dbReference type="EMBL" id="SCF21520.1"/>
    </source>
</evidence>
<dbReference type="Proteomes" id="UP000198797">
    <property type="component" value="Unassembled WGS sequence"/>
</dbReference>
<organism evidence="1 2">
    <name type="scientific">Micromonospora matsumotoense</name>
    <dbReference type="NCBI Taxonomy" id="121616"/>
    <lineage>
        <taxon>Bacteria</taxon>
        <taxon>Bacillati</taxon>
        <taxon>Actinomycetota</taxon>
        <taxon>Actinomycetes</taxon>
        <taxon>Micromonosporales</taxon>
        <taxon>Micromonosporaceae</taxon>
        <taxon>Micromonospora</taxon>
    </lineage>
</organism>
<dbReference type="EMBL" id="FMCU01000006">
    <property type="protein sequence ID" value="SCF21520.1"/>
    <property type="molecule type" value="Genomic_DNA"/>
</dbReference>
<gene>
    <name evidence="1" type="ORF">GA0070216_106316</name>
</gene>
<dbReference type="RefSeq" id="WP_091246173.1">
    <property type="nucleotide sequence ID" value="NZ_FMCU01000006.1"/>
</dbReference>
<dbReference type="OrthoDB" id="3390659at2"/>
<proteinExistence type="predicted"/>